<organism evidence="6 7">
    <name type="scientific">Kaistia hirudinis</name>
    <dbReference type="NCBI Taxonomy" id="1293440"/>
    <lineage>
        <taxon>Bacteria</taxon>
        <taxon>Pseudomonadati</taxon>
        <taxon>Pseudomonadota</taxon>
        <taxon>Alphaproteobacteria</taxon>
        <taxon>Hyphomicrobiales</taxon>
        <taxon>Kaistiaceae</taxon>
        <taxon>Kaistia</taxon>
    </lineage>
</organism>
<accession>A0A840AKD2</accession>
<dbReference type="GO" id="GO:0015074">
    <property type="term" value="P:DNA integration"/>
    <property type="evidence" value="ECO:0007669"/>
    <property type="project" value="UniProtKB-KW"/>
</dbReference>
<dbReference type="AlphaFoldDB" id="A0A840AKD2"/>
<evidence type="ECO:0000313" key="7">
    <source>
        <dbReference type="Proteomes" id="UP000553963"/>
    </source>
</evidence>
<dbReference type="Pfam" id="PF13356">
    <property type="entry name" value="Arm-DNA-bind_3"/>
    <property type="match status" value="1"/>
</dbReference>
<dbReference type="InterPro" id="IPR010998">
    <property type="entry name" value="Integrase_recombinase_N"/>
</dbReference>
<evidence type="ECO:0000313" key="6">
    <source>
        <dbReference type="EMBL" id="MBB3930042.1"/>
    </source>
</evidence>
<comment type="similarity">
    <text evidence="1">Belongs to the 'phage' integrase family.</text>
</comment>
<dbReference type="PANTHER" id="PTHR30629">
    <property type="entry name" value="PROPHAGE INTEGRASE"/>
    <property type="match status" value="1"/>
</dbReference>
<gene>
    <name evidence="6" type="ORF">GGR25_001081</name>
</gene>
<dbReference type="Pfam" id="PF22022">
    <property type="entry name" value="Phage_int_M"/>
    <property type="match status" value="1"/>
</dbReference>
<protein>
    <recommendedName>
        <fullName evidence="5">Core-binding (CB) domain-containing protein</fullName>
    </recommendedName>
</protein>
<keyword evidence="2" id="KW-0229">DNA integration</keyword>
<dbReference type="EMBL" id="JACIDS010000002">
    <property type="protein sequence ID" value="MBB3930042.1"/>
    <property type="molecule type" value="Genomic_DNA"/>
</dbReference>
<proteinExistence type="inferred from homology"/>
<evidence type="ECO:0000256" key="2">
    <source>
        <dbReference type="ARBA" id="ARBA00022908"/>
    </source>
</evidence>
<evidence type="ECO:0000256" key="1">
    <source>
        <dbReference type="ARBA" id="ARBA00008857"/>
    </source>
</evidence>
<reference evidence="6 7" key="1">
    <citation type="submission" date="2020-08" db="EMBL/GenBank/DDBJ databases">
        <title>Genomic Encyclopedia of Type Strains, Phase IV (KMG-IV): sequencing the most valuable type-strain genomes for metagenomic binning, comparative biology and taxonomic classification.</title>
        <authorList>
            <person name="Goeker M."/>
        </authorList>
    </citation>
    <scope>NUCLEOTIDE SEQUENCE [LARGE SCALE GENOMIC DNA]</scope>
    <source>
        <strain evidence="6 7">DSM 25966</strain>
    </source>
</reference>
<dbReference type="SUPFAM" id="SSF56349">
    <property type="entry name" value="DNA breaking-rejoining enzymes"/>
    <property type="match status" value="1"/>
</dbReference>
<dbReference type="Gene3D" id="1.10.150.130">
    <property type="match status" value="1"/>
</dbReference>
<keyword evidence="7" id="KW-1185">Reference proteome</keyword>
<dbReference type="PROSITE" id="PS51900">
    <property type="entry name" value="CB"/>
    <property type="match status" value="1"/>
</dbReference>
<dbReference type="PANTHER" id="PTHR30629:SF2">
    <property type="entry name" value="PROPHAGE INTEGRASE INTS-RELATED"/>
    <property type="match status" value="1"/>
</dbReference>
<keyword evidence="3 4" id="KW-0238">DNA-binding</keyword>
<dbReference type="InterPro" id="IPR011010">
    <property type="entry name" value="DNA_brk_join_enz"/>
</dbReference>
<evidence type="ECO:0000256" key="4">
    <source>
        <dbReference type="PROSITE-ProRule" id="PRU01248"/>
    </source>
</evidence>
<sequence length="290" mass="31577">MPITDLAIRNAKPREKAYKVSDSGGLHLLINPGGSKLWRLAYRYGGKQKLLALGGYPAVSLGEAREKREAAKKLLLDGRDPSVEAKLAKIAAASSAAQTFDVVADELIAKLKREGKAENTLIKVTWLLSLARPNLGKRPIAEITAPEVLQVLQGIDRRGRHESARRLRSTISSVFRYAVATARAENDPTFALRGALTTPRVTHRAAVTDIEDFGALLRAVWGYDGQPETASALKLMALLFPRPGELRMASTTASSKPISSRTRMATTCGSRRRAMTRSFSPWSANVGFAR</sequence>
<dbReference type="InterPro" id="IPR044068">
    <property type="entry name" value="CB"/>
</dbReference>
<name>A0A840AKD2_9HYPH</name>
<dbReference type="GO" id="GO:0003677">
    <property type="term" value="F:DNA binding"/>
    <property type="evidence" value="ECO:0007669"/>
    <property type="project" value="UniProtKB-UniRule"/>
</dbReference>
<dbReference type="InterPro" id="IPR050808">
    <property type="entry name" value="Phage_Integrase"/>
</dbReference>
<dbReference type="RefSeq" id="WP_183397739.1">
    <property type="nucleotide sequence ID" value="NZ_JACIDS010000002.1"/>
</dbReference>
<dbReference type="Gene3D" id="3.30.160.390">
    <property type="entry name" value="Integrase, DNA-binding domain"/>
    <property type="match status" value="1"/>
</dbReference>
<evidence type="ECO:0000256" key="3">
    <source>
        <dbReference type="ARBA" id="ARBA00023125"/>
    </source>
</evidence>
<dbReference type="InterPro" id="IPR038488">
    <property type="entry name" value="Integrase_DNA-bd_sf"/>
</dbReference>
<dbReference type="InterPro" id="IPR025166">
    <property type="entry name" value="Integrase_DNA_bind_dom"/>
</dbReference>
<dbReference type="Proteomes" id="UP000553963">
    <property type="component" value="Unassembled WGS sequence"/>
</dbReference>
<feature type="domain" description="Core-binding (CB)" evidence="5">
    <location>
        <begin position="98"/>
        <end position="179"/>
    </location>
</feature>
<evidence type="ECO:0000259" key="5">
    <source>
        <dbReference type="PROSITE" id="PS51900"/>
    </source>
</evidence>
<dbReference type="InterPro" id="IPR053876">
    <property type="entry name" value="Phage_int_M"/>
</dbReference>
<comment type="caution">
    <text evidence="6">The sequence shown here is derived from an EMBL/GenBank/DDBJ whole genome shotgun (WGS) entry which is preliminary data.</text>
</comment>